<keyword evidence="11" id="KW-1185">Reference proteome</keyword>
<dbReference type="SUPFAM" id="SSF52172">
    <property type="entry name" value="CheY-like"/>
    <property type="match status" value="1"/>
</dbReference>
<evidence type="ECO:0000256" key="3">
    <source>
        <dbReference type="ARBA" id="ARBA00022553"/>
    </source>
</evidence>
<evidence type="ECO:0000259" key="9">
    <source>
        <dbReference type="PROSITE" id="PS50110"/>
    </source>
</evidence>
<comment type="catalytic activity">
    <reaction evidence="1">
        <text>ATP + protein L-histidine = ADP + protein N-phospho-L-histidine.</text>
        <dbReference type="EC" id="2.7.13.3"/>
    </reaction>
</comment>
<evidence type="ECO:0000313" key="10">
    <source>
        <dbReference type="EMBL" id="NKN33017.1"/>
    </source>
</evidence>
<dbReference type="Gene3D" id="3.30.565.10">
    <property type="entry name" value="Histidine kinase-like ATPase, C-terminal domain"/>
    <property type="match status" value="1"/>
</dbReference>
<dbReference type="Proteomes" id="UP000740754">
    <property type="component" value="Unassembled WGS sequence"/>
</dbReference>
<protein>
    <recommendedName>
        <fullName evidence="2">histidine kinase</fullName>
        <ecNumber evidence="2">2.7.13.3</ecNumber>
    </recommendedName>
</protein>
<evidence type="ECO:0000259" key="8">
    <source>
        <dbReference type="PROSITE" id="PS50109"/>
    </source>
</evidence>
<keyword evidence="7" id="KW-0175">Coiled coil</keyword>
<feature type="coiled-coil region" evidence="7">
    <location>
        <begin position="120"/>
        <end position="151"/>
    </location>
</feature>
<feature type="domain" description="Histidine kinase" evidence="8">
    <location>
        <begin position="165"/>
        <end position="385"/>
    </location>
</feature>
<dbReference type="InterPro" id="IPR011006">
    <property type="entry name" value="CheY-like_superfamily"/>
</dbReference>
<dbReference type="InterPro" id="IPR036890">
    <property type="entry name" value="HATPase_C_sf"/>
</dbReference>
<dbReference type="Pfam" id="PF02518">
    <property type="entry name" value="HATPase_c"/>
    <property type="match status" value="1"/>
</dbReference>
<dbReference type="Pfam" id="PF00512">
    <property type="entry name" value="HisKA"/>
    <property type="match status" value="1"/>
</dbReference>
<dbReference type="InterPro" id="IPR036097">
    <property type="entry name" value="HisK_dim/P_sf"/>
</dbReference>
<feature type="domain" description="Response regulatory" evidence="9">
    <location>
        <begin position="3"/>
        <end position="118"/>
    </location>
</feature>
<comment type="caution">
    <text evidence="10">The sequence shown here is derived from an EMBL/GenBank/DDBJ whole genome shotgun (WGS) entry which is preliminary data.</text>
</comment>
<organism evidence="10 11">
    <name type="scientific">Marichromatium bheemlicum</name>
    <dbReference type="NCBI Taxonomy" id="365339"/>
    <lineage>
        <taxon>Bacteria</taxon>
        <taxon>Pseudomonadati</taxon>
        <taxon>Pseudomonadota</taxon>
        <taxon>Gammaproteobacteria</taxon>
        <taxon>Chromatiales</taxon>
        <taxon>Chromatiaceae</taxon>
        <taxon>Marichromatium</taxon>
    </lineage>
</organism>
<dbReference type="SMART" id="SM00448">
    <property type="entry name" value="REC"/>
    <property type="match status" value="1"/>
</dbReference>
<dbReference type="Gene3D" id="1.10.287.130">
    <property type="match status" value="1"/>
</dbReference>
<dbReference type="InterPro" id="IPR001789">
    <property type="entry name" value="Sig_transdc_resp-reg_receiver"/>
</dbReference>
<dbReference type="PROSITE" id="PS50109">
    <property type="entry name" value="HIS_KIN"/>
    <property type="match status" value="1"/>
</dbReference>
<dbReference type="PANTHER" id="PTHR43047">
    <property type="entry name" value="TWO-COMPONENT HISTIDINE PROTEIN KINASE"/>
    <property type="match status" value="1"/>
</dbReference>
<keyword evidence="3 6" id="KW-0597">Phosphoprotein</keyword>
<dbReference type="PRINTS" id="PR00344">
    <property type="entry name" value="BCTRLSENSOR"/>
</dbReference>
<dbReference type="InterPro" id="IPR003661">
    <property type="entry name" value="HisK_dim/P_dom"/>
</dbReference>
<dbReference type="SMART" id="SM00387">
    <property type="entry name" value="HATPase_c"/>
    <property type="match status" value="1"/>
</dbReference>
<dbReference type="SMART" id="SM00388">
    <property type="entry name" value="HisKA"/>
    <property type="match status" value="1"/>
</dbReference>
<gene>
    <name evidence="10" type="ORF">HF203_07255</name>
</gene>
<name>A0ABX1I6C0_9GAMM</name>
<evidence type="ECO:0000256" key="1">
    <source>
        <dbReference type="ARBA" id="ARBA00000085"/>
    </source>
</evidence>
<dbReference type="PROSITE" id="PS50110">
    <property type="entry name" value="RESPONSE_REGULATORY"/>
    <property type="match status" value="1"/>
</dbReference>
<sequence length="400" mass="43661">MKTILIVDDAPDNILVLGKRLMQGFEVLAATSGEEALRLAHARRPALILLDVKMPGMDGYEVLARLKQDPATHTIPVIFVTAANTAESETDALRSGAADFIHKPVNLDVLESRVSLQLALKEQEQALLALNESLERKVTERTRELQRAKEVAEAANSAKTNFLHNMSHEMRTPVHQIIGLLQLIQGQPDSPKRDTWIDQVVDSAHRLTAMFEAVLRVSDLDAKMLASNPEPIDLATLVDEVVAPLRARAHAKGLAIGTQVEAQPEALYGDADWIRHALHCYLDNAIKFTEQGHIEIAVNVEECTAETARIGFTVTDTGIGFGPEVRARLFNLFEQADNSISRRHEGSGLGLVTVKKVAERFGGTAGCSSEPGSGSVFWFSVQLGRGRPAPHPADHGHRDA</sequence>
<dbReference type="CDD" id="cd00082">
    <property type="entry name" value="HisKA"/>
    <property type="match status" value="1"/>
</dbReference>
<feature type="modified residue" description="4-aspartylphosphate" evidence="6">
    <location>
        <position position="51"/>
    </location>
</feature>
<dbReference type="InterPro" id="IPR005467">
    <property type="entry name" value="His_kinase_dom"/>
</dbReference>
<proteinExistence type="predicted"/>
<reference evidence="10 11" key="1">
    <citation type="submission" date="2020-04" db="EMBL/GenBank/DDBJ databases">
        <title>Draft Whole-Genome sequence of Marichromatium bheemlicum DSM 18632, type strain.</title>
        <authorList>
            <person name="Kyndt J.A."/>
            <person name="Meyer T.E."/>
        </authorList>
    </citation>
    <scope>NUCLEOTIDE SEQUENCE [LARGE SCALE GENOMIC DNA]</scope>
    <source>
        <strain evidence="10 11">DSM 18632</strain>
    </source>
</reference>
<evidence type="ECO:0000256" key="6">
    <source>
        <dbReference type="PROSITE-ProRule" id="PRU00169"/>
    </source>
</evidence>
<dbReference type="InterPro" id="IPR004358">
    <property type="entry name" value="Sig_transdc_His_kin-like_C"/>
</dbReference>
<keyword evidence="4" id="KW-0808">Transferase</keyword>
<dbReference type="Pfam" id="PF00072">
    <property type="entry name" value="Response_reg"/>
    <property type="match status" value="1"/>
</dbReference>
<evidence type="ECO:0000313" key="11">
    <source>
        <dbReference type="Proteomes" id="UP000740754"/>
    </source>
</evidence>
<dbReference type="EMBL" id="JAAXKX010000007">
    <property type="protein sequence ID" value="NKN33017.1"/>
    <property type="molecule type" value="Genomic_DNA"/>
</dbReference>
<dbReference type="CDD" id="cd16922">
    <property type="entry name" value="HATPase_EvgS-ArcB-TorS-like"/>
    <property type="match status" value="1"/>
</dbReference>
<evidence type="ECO:0000256" key="7">
    <source>
        <dbReference type="SAM" id="Coils"/>
    </source>
</evidence>
<evidence type="ECO:0000256" key="5">
    <source>
        <dbReference type="ARBA" id="ARBA00022777"/>
    </source>
</evidence>
<dbReference type="InterPro" id="IPR003594">
    <property type="entry name" value="HATPase_dom"/>
</dbReference>
<keyword evidence="5" id="KW-0418">Kinase</keyword>
<dbReference type="RefSeq" id="WP_168668120.1">
    <property type="nucleotide sequence ID" value="NZ_JAAXKX010000007.1"/>
</dbReference>
<dbReference type="SUPFAM" id="SSF47384">
    <property type="entry name" value="Homodimeric domain of signal transducing histidine kinase"/>
    <property type="match status" value="1"/>
</dbReference>
<dbReference type="EC" id="2.7.13.3" evidence="2"/>
<accession>A0ABX1I6C0</accession>
<dbReference type="SUPFAM" id="SSF55874">
    <property type="entry name" value="ATPase domain of HSP90 chaperone/DNA topoisomerase II/histidine kinase"/>
    <property type="match status" value="1"/>
</dbReference>
<dbReference type="Gene3D" id="3.40.50.2300">
    <property type="match status" value="1"/>
</dbReference>
<evidence type="ECO:0000256" key="2">
    <source>
        <dbReference type="ARBA" id="ARBA00012438"/>
    </source>
</evidence>
<evidence type="ECO:0000256" key="4">
    <source>
        <dbReference type="ARBA" id="ARBA00022679"/>
    </source>
</evidence>